<dbReference type="Pfam" id="PF00941">
    <property type="entry name" value="FAD_binding_5"/>
    <property type="match status" value="1"/>
</dbReference>
<dbReference type="InterPro" id="IPR016167">
    <property type="entry name" value="FAD-bd_PCMH_sub1"/>
</dbReference>
<dbReference type="InterPro" id="IPR002346">
    <property type="entry name" value="Mopterin_DH_FAD-bd"/>
</dbReference>
<dbReference type="GO" id="GO:0016491">
    <property type="term" value="F:oxidoreductase activity"/>
    <property type="evidence" value="ECO:0007669"/>
    <property type="project" value="UniProtKB-KW"/>
</dbReference>
<dbReference type="STRING" id="1121950.SAMN02745243_03749"/>
<dbReference type="Gene3D" id="3.30.43.10">
    <property type="entry name" value="Uridine Diphospho-n-acetylenolpyruvylglucosamine Reductase, domain 2"/>
    <property type="match status" value="1"/>
</dbReference>
<reference evidence="5 6" key="1">
    <citation type="submission" date="2016-11" db="EMBL/GenBank/DDBJ databases">
        <authorList>
            <person name="Jaros S."/>
            <person name="Januszkiewicz K."/>
            <person name="Wedrychowicz H."/>
        </authorList>
    </citation>
    <scope>NUCLEOTIDE SEQUENCE [LARGE SCALE GENOMIC DNA]</scope>
    <source>
        <strain evidence="5 6">DSM 15480</strain>
    </source>
</reference>
<dbReference type="EMBL" id="FQZY01000088">
    <property type="protein sequence ID" value="SHK79739.1"/>
    <property type="molecule type" value="Genomic_DNA"/>
</dbReference>
<evidence type="ECO:0000259" key="4">
    <source>
        <dbReference type="PROSITE" id="PS51387"/>
    </source>
</evidence>
<dbReference type="GO" id="GO:0071949">
    <property type="term" value="F:FAD binding"/>
    <property type="evidence" value="ECO:0007669"/>
    <property type="project" value="InterPro"/>
</dbReference>
<evidence type="ECO:0000313" key="5">
    <source>
        <dbReference type="EMBL" id="SHK79739.1"/>
    </source>
</evidence>
<gene>
    <name evidence="5" type="ORF">SAMN02745243_03749</name>
</gene>
<dbReference type="FunFam" id="3.30.465.10:FF:000017">
    <property type="entry name" value="Xanthine dehydrogenase, FAD binding subunit"/>
    <property type="match status" value="1"/>
</dbReference>
<name>A0A1M6VE56_9FIRM</name>
<accession>A0A1M6VE56</accession>
<keyword evidence="2" id="KW-0274">FAD</keyword>
<dbReference type="OrthoDB" id="9789842at2"/>
<protein>
    <submittedName>
        <fullName evidence="5">Carbon-monoxide dehydrogenase medium subunit</fullName>
    </submittedName>
</protein>
<dbReference type="SUPFAM" id="SSF55447">
    <property type="entry name" value="CO dehydrogenase flavoprotein C-terminal domain-like"/>
    <property type="match status" value="1"/>
</dbReference>
<dbReference type="SUPFAM" id="SSF56176">
    <property type="entry name" value="FAD-binding/transporter-associated domain-like"/>
    <property type="match status" value="1"/>
</dbReference>
<dbReference type="RefSeq" id="WP_073113036.1">
    <property type="nucleotide sequence ID" value="NZ_FQZY01000088.1"/>
</dbReference>
<dbReference type="Gene3D" id="3.30.390.50">
    <property type="entry name" value="CO dehydrogenase flavoprotein, C-terminal domain"/>
    <property type="match status" value="1"/>
</dbReference>
<organism evidence="5 6">
    <name type="scientific">Hespellia stercorisuis DSM 15480</name>
    <dbReference type="NCBI Taxonomy" id="1121950"/>
    <lineage>
        <taxon>Bacteria</taxon>
        <taxon>Bacillati</taxon>
        <taxon>Bacillota</taxon>
        <taxon>Clostridia</taxon>
        <taxon>Lachnospirales</taxon>
        <taxon>Lachnospiraceae</taxon>
        <taxon>Hespellia</taxon>
    </lineage>
</organism>
<dbReference type="InterPro" id="IPR036318">
    <property type="entry name" value="FAD-bd_PCMH-like_sf"/>
</dbReference>
<evidence type="ECO:0000256" key="1">
    <source>
        <dbReference type="ARBA" id="ARBA00022630"/>
    </source>
</evidence>
<keyword evidence="3" id="KW-0560">Oxidoreductase</keyword>
<dbReference type="InterPro" id="IPR016169">
    <property type="entry name" value="FAD-bd_PCMH_sub2"/>
</dbReference>
<dbReference type="PROSITE" id="PS51387">
    <property type="entry name" value="FAD_PCMH"/>
    <property type="match status" value="1"/>
</dbReference>
<dbReference type="AlphaFoldDB" id="A0A1M6VE56"/>
<evidence type="ECO:0000256" key="2">
    <source>
        <dbReference type="ARBA" id="ARBA00022827"/>
    </source>
</evidence>
<dbReference type="PANTHER" id="PTHR42659">
    <property type="entry name" value="XANTHINE DEHYDROGENASE SUBUNIT C-RELATED"/>
    <property type="match status" value="1"/>
</dbReference>
<sequence>MKEFEYYNPKSVAETLNILENTKNNNRIIAGGTDVLLMMNDGRIGPDHVINIQGVGELKYIVIEKSLVRIGAASTFTDVEQNEYIKKKIKGLYEACAHVGSPQIRNLGTVGGNVINASVAGDSISVFLSLGANLIIRSSKGKRKISLREYYNGGNQTRIQPDELLTEIQFKKPDNGVANAFFKLGKRNALAIVDIGAAVTICRNAEQTCTSAKIIGGALSRYPLEFTKVQEYLIGKKINRQTFANTYEMLQEAVYESIKDRPMEVYYKQEAVRGTFDVAFEDILRQYEERSDWNEENYDSIYLERRKV</sequence>
<dbReference type="Proteomes" id="UP000184301">
    <property type="component" value="Unassembled WGS sequence"/>
</dbReference>
<dbReference type="PANTHER" id="PTHR42659:SF2">
    <property type="entry name" value="XANTHINE DEHYDROGENASE SUBUNIT C-RELATED"/>
    <property type="match status" value="1"/>
</dbReference>
<dbReference type="InterPro" id="IPR036683">
    <property type="entry name" value="CO_DH_flav_C_dom_sf"/>
</dbReference>
<evidence type="ECO:0000313" key="6">
    <source>
        <dbReference type="Proteomes" id="UP000184301"/>
    </source>
</evidence>
<dbReference type="InterPro" id="IPR051312">
    <property type="entry name" value="Diverse_Substr_Oxidored"/>
</dbReference>
<evidence type="ECO:0000256" key="3">
    <source>
        <dbReference type="ARBA" id="ARBA00023002"/>
    </source>
</evidence>
<feature type="domain" description="FAD-binding PCMH-type" evidence="4">
    <location>
        <begin position="1"/>
        <end position="175"/>
    </location>
</feature>
<dbReference type="Pfam" id="PF03450">
    <property type="entry name" value="CO_deh_flav_C"/>
    <property type="match status" value="1"/>
</dbReference>
<keyword evidence="1" id="KW-0285">Flavoprotein</keyword>
<dbReference type="InterPro" id="IPR005107">
    <property type="entry name" value="CO_DH_flav_C"/>
</dbReference>
<proteinExistence type="predicted"/>
<dbReference type="Gene3D" id="3.30.465.10">
    <property type="match status" value="1"/>
</dbReference>
<keyword evidence="6" id="KW-1185">Reference proteome</keyword>
<dbReference type="InterPro" id="IPR016166">
    <property type="entry name" value="FAD-bd_PCMH"/>
</dbReference>